<gene>
    <name evidence="1" type="ORF">LCGC14_0906910</name>
</gene>
<comment type="caution">
    <text evidence="1">The sequence shown here is derived from an EMBL/GenBank/DDBJ whole genome shotgun (WGS) entry which is preliminary data.</text>
</comment>
<organism evidence="1">
    <name type="scientific">marine sediment metagenome</name>
    <dbReference type="NCBI Taxonomy" id="412755"/>
    <lineage>
        <taxon>unclassified sequences</taxon>
        <taxon>metagenomes</taxon>
        <taxon>ecological metagenomes</taxon>
    </lineage>
</organism>
<name>A0A0F9RDP5_9ZZZZ</name>
<dbReference type="AlphaFoldDB" id="A0A0F9RDP5"/>
<proteinExistence type="predicted"/>
<evidence type="ECO:0000313" key="1">
    <source>
        <dbReference type="EMBL" id="KKN23246.1"/>
    </source>
</evidence>
<protein>
    <submittedName>
        <fullName evidence="1">Uncharacterized protein</fullName>
    </submittedName>
</protein>
<dbReference type="EMBL" id="LAZR01002991">
    <property type="protein sequence ID" value="KKN23246.1"/>
    <property type="molecule type" value="Genomic_DNA"/>
</dbReference>
<accession>A0A0F9RDP5</accession>
<reference evidence="1" key="1">
    <citation type="journal article" date="2015" name="Nature">
        <title>Complex archaea that bridge the gap between prokaryotes and eukaryotes.</title>
        <authorList>
            <person name="Spang A."/>
            <person name="Saw J.H."/>
            <person name="Jorgensen S.L."/>
            <person name="Zaremba-Niedzwiedzka K."/>
            <person name="Martijn J."/>
            <person name="Lind A.E."/>
            <person name="van Eijk R."/>
            <person name="Schleper C."/>
            <person name="Guy L."/>
            <person name="Ettema T.J."/>
        </authorList>
    </citation>
    <scope>NUCLEOTIDE SEQUENCE</scope>
</reference>
<sequence>MTTLLALYNRHGCVGRCDAKCFNAKTDICTCVCGGMNHSVGLAMAYKNTQDHCQELIDGAKKFHTLSRITFPLGIDQQQLF</sequence>